<dbReference type="InterPro" id="IPR034154">
    <property type="entry name" value="TOPRIM_DnaG/twinkle"/>
</dbReference>
<dbReference type="SMART" id="SM00493">
    <property type="entry name" value="TOPRIM"/>
    <property type="match status" value="1"/>
</dbReference>
<gene>
    <name evidence="2" type="ORF">CTI12_AA173740</name>
</gene>
<dbReference type="PANTHER" id="PTHR12873">
    <property type="entry name" value="T7-LIKE MITOCHONDRIAL DNA HELICASE"/>
    <property type="match status" value="1"/>
</dbReference>
<evidence type="ECO:0000313" key="2">
    <source>
        <dbReference type="EMBL" id="PWA65536.1"/>
    </source>
</evidence>
<protein>
    <submittedName>
        <fullName evidence="2">Toprim domain, Twinkle-like protein</fullName>
    </submittedName>
</protein>
<keyword evidence="3" id="KW-1185">Reference proteome</keyword>
<dbReference type="Gene3D" id="3.40.1360.10">
    <property type="match status" value="1"/>
</dbReference>
<dbReference type="EMBL" id="PKPP01004202">
    <property type="protein sequence ID" value="PWA65536.1"/>
    <property type="molecule type" value="Genomic_DNA"/>
</dbReference>
<dbReference type="Pfam" id="PF13662">
    <property type="entry name" value="Toprim_4"/>
    <property type="match status" value="1"/>
</dbReference>
<accession>A0A2U1MWE9</accession>
<dbReference type="InterPro" id="IPR027032">
    <property type="entry name" value="Twinkle-like"/>
</dbReference>
<name>A0A2U1MWE9_ARTAN</name>
<dbReference type="STRING" id="35608.A0A2U1MWE9"/>
<feature type="domain" description="Toprim" evidence="1">
    <location>
        <begin position="229"/>
        <end position="318"/>
    </location>
</feature>
<dbReference type="InterPro" id="IPR006171">
    <property type="entry name" value="TOPRIM_dom"/>
</dbReference>
<dbReference type="AlphaFoldDB" id="A0A2U1MWE9"/>
<evidence type="ECO:0000313" key="3">
    <source>
        <dbReference type="Proteomes" id="UP000245207"/>
    </source>
</evidence>
<dbReference type="CDD" id="cd01029">
    <property type="entry name" value="TOPRIM_primases"/>
    <property type="match status" value="1"/>
</dbReference>
<dbReference type="GO" id="GO:0003697">
    <property type="term" value="F:single-stranded DNA binding"/>
    <property type="evidence" value="ECO:0007669"/>
    <property type="project" value="InterPro"/>
</dbReference>
<reference evidence="2 3" key="1">
    <citation type="journal article" date="2018" name="Mol. Plant">
        <title>The genome of Artemisia annua provides insight into the evolution of Asteraceae family and artemisinin biosynthesis.</title>
        <authorList>
            <person name="Shen Q."/>
            <person name="Zhang L."/>
            <person name="Liao Z."/>
            <person name="Wang S."/>
            <person name="Yan T."/>
            <person name="Shi P."/>
            <person name="Liu M."/>
            <person name="Fu X."/>
            <person name="Pan Q."/>
            <person name="Wang Y."/>
            <person name="Lv Z."/>
            <person name="Lu X."/>
            <person name="Zhang F."/>
            <person name="Jiang W."/>
            <person name="Ma Y."/>
            <person name="Chen M."/>
            <person name="Hao X."/>
            <person name="Li L."/>
            <person name="Tang Y."/>
            <person name="Lv G."/>
            <person name="Zhou Y."/>
            <person name="Sun X."/>
            <person name="Brodelius P.E."/>
            <person name="Rose J.K.C."/>
            <person name="Tang K."/>
        </authorList>
    </citation>
    <scope>NUCLEOTIDE SEQUENCE [LARGE SCALE GENOMIC DNA]</scope>
    <source>
        <strain evidence="3">cv. Huhao1</strain>
        <tissue evidence="2">Leaf</tissue>
    </source>
</reference>
<proteinExistence type="predicted"/>
<dbReference type="SUPFAM" id="SSF56731">
    <property type="entry name" value="DNA primase core"/>
    <property type="match status" value="1"/>
</dbReference>
<evidence type="ECO:0000259" key="1">
    <source>
        <dbReference type="SMART" id="SM00493"/>
    </source>
</evidence>
<comment type="caution">
    <text evidence="2">The sequence shown here is derived from an EMBL/GenBank/DDBJ whole genome shotgun (WGS) entry which is preliminary data.</text>
</comment>
<organism evidence="2 3">
    <name type="scientific">Artemisia annua</name>
    <name type="common">Sweet wormwood</name>
    <dbReference type="NCBI Taxonomy" id="35608"/>
    <lineage>
        <taxon>Eukaryota</taxon>
        <taxon>Viridiplantae</taxon>
        <taxon>Streptophyta</taxon>
        <taxon>Embryophyta</taxon>
        <taxon>Tracheophyta</taxon>
        <taxon>Spermatophyta</taxon>
        <taxon>Magnoliopsida</taxon>
        <taxon>eudicotyledons</taxon>
        <taxon>Gunneridae</taxon>
        <taxon>Pentapetalae</taxon>
        <taxon>asterids</taxon>
        <taxon>campanulids</taxon>
        <taxon>Asterales</taxon>
        <taxon>Asteraceae</taxon>
        <taxon>Asteroideae</taxon>
        <taxon>Anthemideae</taxon>
        <taxon>Artemisiinae</taxon>
        <taxon>Artemisia</taxon>
    </lineage>
</organism>
<dbReference type="GO" id="GO:0043139">
    <property type="term" value="F:5'-3' DNA helicase activity"/>
    <property type="evidence" value="ECO:0007669"/>
    <property type="project" value="InterPro"/>
</dbReference>
<sequence length="363" mass="41181">MFLVTLAKLKEEASVVDLKQKVEKISGSKWWCTPGQYTNFICPSCKGGQSEERSLSFHISQNEKVAIWRCFNFECGWAGHVLEDVDPTKVKVNRNNLSRKPTEETLRLEPLGDEAMEKLCAATIKYRTCRIGLYVFPEEQFRGLSFFIIWYAIDDKLIEYFAGRMISAEILQKNAVMQMIDDKNVIAFTYRRNGELVNCKFRCITSRKFWQAKHGQRILYGLDGIKEGDDIVIVEGEIDKLSMEQAGISNCVSVPDGAPHQVSTKVLTSKKQDSRYKYISDCNGYLDKASRIILATDSDGPGQALAEELSGLLGKERCWRVTWPKKDESSCYKDANEVLVHLGAEALRHIVETAELYEAKNSV</sequence>
<dbReference type="PANTHER" id="PTHR12873:SF2">
    <property type="entry name" value="DNA HELICASE"/>
    <property type="match status" value="1"/>
</dbReference>
<dbReference type="OrthoDB" id="275278at2759"/>
<dbReference type="Proteomes" id="UP000245207">
    <property type="component" value="Unassembled WGS sequence"/>
</dbReference>